<comment type="caution">
    <text evidence="2">The sequence shown here is derived from an EMBL/GenBank/DDBJ whole genome shotgun (WGS) entry which is preliminary data.</text>
</comment>
<keyword evidence="3" id="KW-1185">Reference proteome</keyword>
<keyword evidence="1" id="KW-0812">Transmembrane</keyword>
<name>A0A9W6WYD6_9STRA</name>
<reference evidence="2" key="1">
    <citation type="submission" date="2023-04" db="EMBL/GenBank/DDBJ databases">
        <title>Phytophthora fragariaefolia NBRC 109709.</title>
        <authorList>
            <person name="Ichikawa N."/>
            <person name="Sato H."/>
            <person name="Tonouchi N."/>
        </authorList>
    </citation>
    <scope>NUCLEOTIDE SEQUENCE</scope>
    <source>
        <strain evidence="2">NBRC 109709</strain>
    </source>
</reference>
<evidence type="ECO:0000256" key="1">
    <source>
        <dbReference type="SAM" id="Phobius"/>
    </source>
</evidence>
<organism evidence="2 3">
    <name type="scientific">Phytophthora fragariaefolia</name>
    <dbReference type="NCBI Taxonomy" id="1490495"/>
    <lineage>
        <taxon>Eukaryota</taxon>
        <taxon>Sar</taxon>
        <taxon>Stramenopiles</taxon>
        <taxon>Oomycota</taxon>
        <taxon>Peronosporomycetes</taxon>
        <taxon>Peronosporales</taxon>
        <taxon>Peronosporaceae</taxon>
        <taxon>Phytophthora</taxon>
    </lineage>
</organism>
<keyword evidence="1" id="KW-1133">Transmembrane helix</keyword>
<evidence type="ECO:0000313" key="2">
    <source>
        <dbReference type="EMBL" id="GMF21302.1"/>
    </source>
</evidence>
<evidence type="ECO:0000313" key="3">
    <source>
        <dbReference type="Proteomes" id="UP001165121"/>
    </source>
</evidence>
<feature type="transmembrane region" description="Helical" evidence="1">
    <location>
        <begin position="149"/>
        <end position="166"/>
    </location>
</feature>
<keyword evidence="1" id="KW-0472">Membrane</keyword>
<proteinExistence type="predicted"/>
<accession>A0A9W6WYD6</accession>
<dbReference type="Proteomes" id="UP001165121">
    <property type="component" value="Unassembled WGS sequence"/>
</dbReference>
<dbReference type="OrthoDB" id="1183224at2759"/>
<gene>
    <name evidence="2" type="ORF">Pfra01_000279200</name>
</gene>
<sequence length="256" mass="27867">MGQRPTAAQQEVQGPCPYSGYTCSNGNTGTGYRGSSGGIYGGYTGNAGGYAGGTTRNNGGSTGGGYYSFINGTDQGPSYSTDFSFDDLNSLSSAGNDWDSSFVGFNGSTSEVESVVVNVTTFTSTNTYGSLEKSASQLVMDRFEGDEQMWYINIITATAVILLVTFTRQLPKILVGAVAENRPTGSLEDAKVTHDLDGEEVTFDDKVYERLVQRDPNQLRCPYRSLYAGFEQRWSYYKVLQRLSSKTSPLFRTFQM</sequence>
<dbReference type="EMBL" id="BSXT01000223">
    <property type="protein sequence ID" value="GMF21302.1"/>
    <property type="molecule type" value="Genomic_DNA"/>
</dbReference>
<dbReference type="AlphaFoldDB" id="A0A9W6WYD6"/>
<protein>
    <submittedName>
        <fullName evidence="2">Unnamed protein product</fullName>
    </submittedName>
</protein>